<dbReference type="NCBIfam" id="NF001204">
    <property type="entry name" value="PRK00166.1"/>
    <property type="match status" value="1"/>
</dbReference>
<dbReference type="InterPro" id="IPR050126">
    <property type="entry name" value="Ap4A_hydrolase"/>
</dbReference>
<evidence type="ECO:0000256" key="4">
    <source>
        <dbReference type="ARBA" id="ARBA00022801"/>
    </source>
</evidence>
<dbReference type="InterPro" id="IPR004617">
    <property type="entry name" value="ApaH"/>
</dbReference>
<organism evidence="10 11">
    <name type="scientific">Allofrancisella guangzhouensis</name>
    <dbReference type="NCBI Taxonomy" id="594679"/>
    <lineage>
        <taxon>Bacteria</taxon>
        <taxon>Pseudomonadati</taxon>
        <taxon>Pseudomonadota</taxon>
        <taxon>Gammaproteobacteria</taxon>
        <taxon>Thiotrichales</taxon>
        <taxon>Francisellaceae</taxon>
        <taxon>Allofrancisella</taxon>
    </lineage>
</organism>
<dbReference type="InterPro" id="IPR004843">
    <property type="entry name" value="Calcineurin-like_PHP"/>
</dbReference>
<dbReference type="AlphaFoldDB" id="A0A0A8EB37"/>
<dbReference type="Pfam" id="PF00149">
    <property type="entry name" value="Metallophos"/>
    <property type="match status" value="1"/>
</dbReference>
<evidence type="ECO:0000313" key="11">
    <source>
        <dbReference type="Proteomes" id="UP000031104"/>
    </source>
</evidence>
<dbReference type="CDD" id="cd07422">
    <property type="entry name" value="MPP_ApaH"/>
    <property type="match status" value="1"/>
</dbReference>
<dbReference type="GO" id="GO:0016791">
    <property type="term" value="F:phosphatase activity"/>
    <property type="evidence" value="ECO:0007669"/>
    <property type="project" value="TreeGrafter"/>
</dbReference>
<dbReference type="EMBL" id="CP010427">
    <property type="protein sequence ID" value="AJC49386.1"/>
    <property type="molecule type" value="Genomic_DNA"/>
</dbReference>
<evidence type="ECO:0000256" key="7">
    <source>
        <dbReference type="ARBA" id="ARBA00033210"/>
    </source>
</evidence>
<comment type="function">
    <text evidence="1">Hydrolyzes diadenosine 5',5'''-P1,P4-tetraphosphate to yield ADP.</text>
</comment>
<dbReference type="OrthoDB" id="9807890at2"/>
<dbReference type="Proteomes" id="UP000031104">
    <property type="component" value="Chromosome"/>
</dbReference>
<evidence type="ECO:0000313" key="10">
    <source>
        <dbReference type="EMBL" id="AJC49386.1"/>
    </source>
</evidence>
<name>A0A0A8EB37_9GAMM</name>
<dbReference type="RefSeq" id="WP_039125406.1">
    <property type="nucleotide sequence ID" value="NZ_CP010427.1"/>
</dbReference>
<dbReference type="PANTHER" id="PTHR42850">
    <property type="entry name" value="METALLOPHOSPHOESTERASE"/>
    <property type="match status" value="1"/>
</dbReference>
<dbReference type="GO" id="GO:0005737">
    <property type="term" value="C:cytoplasm"/>
    <property type="evidence" value="ECO:0007669"/>
    <property type="project" value="TreeGrafter"/>
</dbReference>
<protein>
    <recommendedName>
        <fullName evidence="3">bis(5'-nucleosyl)-tetraphosphatase (symmetrical)</fullName>
        <ecNumber evidence="3">3.6.1.41</ecNumber>
    </recommendedName>
    <alternativeName>
        <fullName evidence="6">Ap4A hydrolase</fullName>
    </alternativeName>
    <alternativeName>
        <fullName evidence="5">Diadenosine 5',5'''-P1,P4-tetraphosphate pyrophosphohydrolase</fullName>
    </alternativeName>
    <alternativeName>
        <fullName evidence="7">Diadenosine tetraphosphatase</fullName>
    </alternativeName>
</protein>
<evidence type="ECO:0000256" key="8">
    <source>
        <dbReference type="ARBA" id="ARBA00049417"/>
    </source>
</evidence>
<dbReference type="GO" id="GO:0110154">
    <property type="term" value="P:RNA decapping"/>
    <property type="evidence" value="ECO:0007669"/>
    <property type="project" value="TreeGrafter"/>
</dbReference>
<evidence type="ECO:0000256" key="2">
    <source>
        <dbReference type="ARBA" id="ARBA00005419"/>
    </source>
</evidence>
<feature type="domain" description="Calcineurin-like phosphoesterase" evidence="9">
    <location>
        <begin position="3"/>
        <end position="147"/>
    </location>
</feature>
<dbReference type="STRING" id="594679.SD28_07035"/>
<evidence type="ECO:0000256" key="3">
    <source>
        <dbReference type="ARBA" id="ARBA00012506"/>
    </source>
</evidence>
<dbReference type="Gene3D" id="3.60.21.10">
    <property type="match status" value="1"/>
</dbReference>
<evidence type="ECO:0000256" key="1">
    <source>
        <dbReference type="ARBA" id="ARBA00003413"/>
    </source>
</evidence>
<evidence type="ECO:0000256" key="6">
    <source>
        <dbReference type="ARBA" id="ARBA00032248"/>
    </source>
</evidence>
<dbReference type="HOGENOM" id="CLU_056184_2_0_6"/>
<dbReference type="KEGG" id="fgu:SD28_07035"/>
<accession>A0A0A8EB37</accession>
<dbReference type="InterPro" id="IPR029052">
    <property type="entry name" value="Metallo-depent_PP-like"/>
</dbReference>
<evidence type="ECO:0000259" key="9">
    <source>
        <dbReference type="Pfam" id="PF00149"/>
    </source>
</evidence>
<sequence>MATYIIGDVQGCYDELQLLLEKIKFYKNTDKLIFAGDIINKGPKSLETINFIMSLREKAQLVLGNHEILFLAISYNFLPSSNKHTFDEILNAPNLKEIQEWLCNQKFLIKLNNYFITHAGIPHIWSPKKAIKRANEVEFVFKNETTRKLLLANLFNEEIAKWDKELEGIERWLCILNYFTRMRAIKKDGELDLKFSSTIDNMPKNFGPWFKLRHKKFKAEQTIIFGHWAALNGITNDKSIIALDTGCVFGGKLTCYCVENKKFIRVNAIKSYRNI</sequence>
<dbReference type="NCBIfam" id="TIGR00668">
    <property type="entry name" value="apaH"/>
    <property type="match status" value="1"/>
</dbReference>
<dbReference type="PANTHER" id="PTHR42850:SF11">
    <property type="entry name" value="BIS(5'-NUCLEOSYL)-TETRAPHOSPHATASE [SYMMETRICAL]"/>
    <property type="match status" value="1"/>
</dbReference>
<comment type="catalytic activity">
    <reaction evidence="8">
        <text>P(1),P(4)-bis(5'-adenosyl) tetraphosphate + H2O = 2 ADP + 2 H(+)</text>
        <dbReference type="Rhea" id="RHEA:24252"/>
        <dbReference type="ChEBI" id="CHEBI:15377"/>
        <dbReference type="ChEBI" id="CHEBI:15378"/>
        <dbReference type="ChEBI" id="CHEBI:58141"/>
        <dbReference type="ChEBI" id="CHEBI:456216"/>
        <dbReference type="EC" id="3.6.1.41"/>
    </reaction>
</comment>
<evidence type="ECO:0000256" key="5">
    <source>
        <dbReference type="ARBA" id="ARBA00031248"/>
    </source>
</evidence>
<keyword evidence="4" id="KW-0378">Hydrolase</keyword>
<comment type="similarity">
    <text evidence="2">Belongs to the Ap4A hydrolase family.</text>
</comment>
<gene>
    <name evidence="10" type="ORF">SD28_07035</name>
</gene>
<proteinExistence type="inferred from homology"/>
<keyword evidence="11" id="KW-1185">Reference proteome</keyword>
<dbReference type="EC" id="3.6.1.41" evidence="3"/>
<reference evidence="10 11" key="1">
    <citation type="submission" date="2014-12" db="EMBL/GenBank/DDBJ databases">
        <title>Complete genome sequence of Francisella guanzhouensis strain 08HL01032 isolated from air-conditioning system in China.</title>
        <authorList>
            <person name="Svensson D."/>
            <person name="Ohrman C."/>
            <person name="Backman S."/>
            <person name="Karlsson E."/>
            <person name="Nilsson E."/>
            <person name="Bystrom M."/>
            <person name="Larkeryd A."/>
            <person name="Stenberg P."/>
            <person name="Scholtz H.C."/>
            <person name="Forsman M."/>
            <person name="Sjodin A."/>
        </authorList>
    </citation>
    <scope>NUCLEOTIDE SEQUENCE [LARGE SCALE GENOMIC DNA]</scope>
    <source>
        <strain evidence="10 11">08HL01032</strain>
    </source>
</reference>
<dbReference type="GO" id="GO:0008803">
    <property type="term" value="F:bis(5'-nucleosyl)-tetraphosphatase (symmetrical) activity"/>
    <property type="evidence" value="ECO:0007669"/>
    <property type="project" value="UniProtKB-EC"/>
</dbReference>
<dbReference type="SUPFAM" id="SSF56300">
    <property type="entry name" value="Metallo-dependent phosphatases"/>
    <property type="match status" value="1"/>
</dbReference>
<dbReference type="PIRSF" id="PIRSF000903">
    <property type="entry name" value="B5n-ttraPtase_sm"/>
    <property type="match status" value="1"/>
</dbReference>